<evidence type="ECO:0000256" key="2">
    <source>
        <dbReference type="ARBA" id="ARBA00005466"/>
    </source>
</evidence>
<protein>
    <recommendedName>
        <fullName evidence="6">FAD-binding PCMH-type domain-containing protein</fullName>
    </recommendedName>
</protein>
<dbReference type="RefSeq" id="XP_040693412.1">
    <property type="nucleotide sequence ID" value="XM_040832740.1"/>
</dbReference>
<reference evidence="8" key="1">
    <citation type="journal article" date="2017" name="Genome Biol.">
        <title>Comparative genomics reveals high biological diversity and specific adaptations in the industrially and medically important fungal genus Aspergillus.</title>
        <authorList>
            <person name="de Vries R.P."/>
            <person name="Riley R."/>
            <person name="Wiebenga A."/>
            <person name="Aguilar-Osorio G."/>
            <person name="Amillis S."/>
            <person name="Uchima C.A."/>
            <person name="Anderluh G."/>
            <person name="Asadollahi M."/>
            <person name="Askin M."/>
            <person name="Barry K."/>
            <person name="Battaglia E."/>
            <person name="Bayram O."/>
            <person name="Benocci T."/>
            <person name="Braus-Stromeyer S.A."/>
            <person name="Caldana C."/>
            <person name="Canovas D."/>
            <person name="Cerqueira G.C."/>
            <person name="Chen F."/>
            <person name="Chen W."/>
            <person name="Choi C."/>
            <person name="Clum A."/>
            <person name="Dos Santos R.A."/>
            <person name="Damasio A.R."/>
            <person name="Diallinas G."/>
            <person name="Emri T."/>
            <person name="Fekete E."/>
            <person name="Flipphi M."/>
            <person name="Freyberg S."/>
            <person name="Gallo A."/>
            <person name="Gournas C."/>
            <person name="Habgood R."/>
            <person name="Hainaut M."/>
            <person name="Harispe M.L."/>
            <person name="Henrissat B."/>
            <person name="Hilden K.S."/>
            <person name="Hope R."/>
            <person name="Hossain A."/>
            <person name="Karabika E."/>
            <person name="Karaffa L."/>
            <person name="Karanyi Z."/>
            <person name="Krasevec N."/>
            <person name="Kuo A."/>
            <person name="Kusch H."/>
            <person name="LaButti K."/>
            <person name="Lagendijk E.L."/>
            <person name="Lapidus A."/>
            <person name="Levasseur A."/>
            <person name="Lindquist E."/>
            <person name="Lipzen A."/>
            <person name="Logrieco A.F."/>
            <person name="MacCabe A."/>
            <person name="Maekelae M.R."/>
            <person name="Malavazi I."/>
            <person name="Melin P."/>
            <person name="Meyer V."/>
            <person name="Mielnichuk N."/>
            <person name="Miskei M."/>
            <person name="Molnar A.P."/>
            <person name="Mule G."/>
            <person name="Ngan C.Y."/>
            <person name="Orejas M."/>
            <person name="Orosz E."/>
            <person name="Ouedraogo J.P."/>
            <person name="Overkamp K.M."/>
            <person name="Park H.-S."/>
            <person name="Perrone G."/>
            <person name="Piumi F."/>
            <person name="Punt P.J."/>
            <person name="Ram A.F."/>
            <person name="Ramon A."/>
            <person name="Rauscher S."/>
            <person name="Record E."/>
            <person name="Riano-Pachon D.M."/>
            <person name="Robert V."/>
            <person name="Roehrig J."/>
            <person name="Ruller R."/>
            <person name="Salamov A."/>
            <person name="Salih N.S."/>
            <person name="Samson R.A."/>
            <person name="Sandor E."/>
            <person name="Sanguinetti M."/>
            <person name="Schuetze T."/>
            <person name="Sepcic K."/>
            <person name="Shelest E."/>
            <person name="Sherlock G."/>
            <person name="Sophianopoulou V."/>
            <person name="Squina F.M."/>
            <person name="Sun H."/>
            <person name="Susca A."/>
            <person name="Todd R.B."/>
            <person name="Tsang A."/>
            <person name="Unkles S.E."/>
            <person name="van de Wiele N."/>
            <person name="van Rossen-Uffink D."/>
            <person name="Oliveira J.V."/>
            <person name="Vesth T.C."/>
            <person name="Visser J."/>
            <person name="Yu J.-H."/>
            <person name="Zhou M."/>
            <person name="Andersen M.R."/>
            <person name="Archer D.B."/>
            <person name="Baker S.E."/>
            <person name="Benoit I."/>
            <person name="Brakhage A.A."/>
            <person name="Braus G.H."/>
            <person name="Fischer R."/>
            <person name="Frisvad J.C."/>
            <person name="Goldman G.H."/>
            <person name="Houbraken J."/>
            <person name="Oakley B."/>
            <person name="Pocsi I."/>
            <person name="Scazzocchio C."/>
            <person name="Seiboth B."/>
            <person name="vanKuyk P.A."/>
            <person name="Wortman J."/>
            <person name="Dyer P.S."/>
            <person name="Grigoriev I.V."/>
        </authorList>
    </citation>
    <scope>NUCLEOTIDE SEQUENCE [LARGE SCALE GENOMIC DNA]</scope>
    <source>
        <strain evidence="8">DTO 134E9</strain>
    </source>
</reference>
<dbReference type="AlphaFoldDB" id="A0A1L9RXR8"/>
<dbReference type="Pfam" id="PF01565">
    <property type="entry name" value="FAD_binding_4"/>
    <property type="match status" value="1"/>
</dbReference>
<keyword evidence="3" id="KW-0285">Flavoprotein</keyword>
<dbReference type="Proteomes" id="UP000184383">
    <property type="component" value="Unassembled WGS sequence"/>
</dbReference>
<proteinExistence type="inferred from homology"/>
<dbReference type="OrthoDB" id="415825at2759"/>
<dbReference type="GO" id="GO:0071949">
    <property type="term" value="F:FAD binding"/>
    <property type="evidence" value="ECO:0007669"/>
    <property type="project" value="InterPro"/>
</dbReference>
<dbReference type="InterPro" id="IPR006094">
    <property type="entry name" value="Oxid_FAD_bind_N"/>
</dbReference>
<evidence type="ECO:0000256" key="3">
    <source>
        <dbReference type="ARBA" id="ARBA00022630"/>
    </source>
</evidence>
<dbReference type="GO" id="GO:0016491">
    <property type="term" value="F:oxidoreductase activity"/>
    <property type="evidence" value="ECO:0007669"/>
    <property type="project" value="UniProtKB-KW"/>
</dbReference>
<dbReference type="InterPro" id="IPR036318">
    <property type="entry name" value="FAD-bd_PCMH-like_sf"/>
</dbReference>
<dbReference type="PANTHER" id="PTHR42973:SF39">
    <property type="entry name" value="FAD-BINDING PCMH-TYPE DOMAIN-CONTAINING PROTEIN"/>
    <property type="match status" value="1"/>
</dbReference>
<dbReference type="GeneID" id="63748588"/>
<dbReference type="VEuPathDB" id="FungiDB:ASPWEDRAFT_25537"/>
<dbReference type="Gene3D" id="3.40.462.20">
    <property type="match status" value="1"/>
</dbReference>
<evidence type="ECO:0000313" key="8">
    <source>
        <dbReference type="Proteomes" id="UP000184383"/>
    </source>
</evidence>
<dbReference type="InterPro" id="IPR016167">
    <property type="entry name" value="FAD-bd_PCMH_sub1"/>
</dbReference>
<evidence type="ECO:0000256" key="1">
    <source>
        <dbReference type="ARBA" id="ARBA00001974"/>
    </source>
</evidence>
<dbReference type="STRING" id="1073089.A0A1L9RXR8"/>
<accession>A0A1L9RXR8</accession>
<evidence type="ECO:0000256" key="4">
    <source>
        <dbReference type="ARBA" id="ARBA00022827"/>
    </source>
</evidence>
<name>A0A1L9RXR8_ASPWE</name>
<feature type="domain" description="FAD-binding PCMH-type" evidence="6">
    <location>
        <begin position="32"/>
        <end position="194"/>
    </location>
</feature>
<dbReference type="Gene3D" id="3.30.43.10">
    <property type="entry name" value="Uridine Diphospho-n-acetylenolpyruvylglucosamine Reductase, domain 2"/>
    <property type="match status" value="1"/>
</dbReference>
<comment type="similarity">
    <text evidence="2">Belongs to the oxygen-dependent FAD-linked oxidoreductase family.</text>
</comment>
<evidence type="ECO:0000259" key="6">
    <source>
        <dbReference type="PROSITE" id="PS51387"/>
    </source>
</evidence>
<dbReference type="InterPro" id="IPR016166">
    <property type="entry name" value="FAD-bd_PCMH"/>
</dbReference>
<dbReference type="PANTHER" id="PTHR42973">
    <property type="entry name" value="BINDING OXIDOREDUCTASE, PUTATIVE (AFU_ORTHOLOGUE AFUA_1G17690)-RELATED"/>
    <property type="match status" value="1"/>
</dbReference>
<dbReference type="EMBL" id="KV878210">
    <property type="protein sequence ID" value="OJJ39736.1"/>
    <property type="molecule type" value="Genomic_DNA"/>
</dbReference>
<dbReference type="InterPro" id="IPR050416">
    <property type="entry name" value="FAD-linked_Oxidoreductase"/>
</dbReference>
<evidence type="ECO:0000256" key="5">
    <source>
        <dbReference type="ARBA" id="ARBA00023002"/>
    </source>
</evidence>
<dbReference type="Gene3D" id="3.30.465.10">
    <property type="match status" value="1"/>
</dbReference>
<keyword evidence="5" id="KW-0560">Oxidoreductase</keyword>
<dbReference type="InterPro" id="IPR016169">
    <property type="entry name" value="FAD-bd_PCMH_sub2"/>
</dbReference>
<keyword evidence="8" id="KW-1185">Reference proteome</keyword>
<gene>
    <name evidence="7" type="ORF">ASPWEDRAFT_25537</name>
</gene>
<dbReference type="SUPFAM" id="SSF56176">
    <property type="entry name" value="FAD-binding/transporter-associated domain-like"/>
    <property type="match status" value="1"/>
</dbReference>
<organism evidence="7 8">
    <name type="scientific">Aspergillus wentii DTO 134E9</name>
    <dbReference type="NCBI Taxonomy" id="1073089"/>
    <lineage>
        <taxon>Eukaryota</taxon>
        <taxon>Fungi</taxon>
        <taxon>Dikarya</taxon>
        <taxon>Ascomycota</taxon>
        <taxon>Pezizomycotina</taxon>
        <taxon>Eurotiomycetes</taxon>
        <taxon>Eurotiomycetidae</taxon>
        <taxon>Eurotiales</taxon>
        <taxon>Aspergillaceae</taxon>
        <taxon>Aspergillus</taxon>
        <taxon>Aspergillus subgen. Cremei</taxon>
    </lineage>
</organism>
<keyword evidence="4" id="KW-0274">FAD</keyword>
<comment type="cofactor">
    <cofactor evidence="1">
        <name>FAD</name>
        <dbReference type="ChEBI" id="CHEBI:57692"/>
    </cofactor>
</comment>
<sequence>MSTANSSLPEVISNGSIKYEELRTRFFNSRIPDTKPAEIYCPKTTPEVAAIIQQAKKRRLKVGVRSGGLLFPCTSLIPDGVLADTLHLNAGIEYDSQTQLVSFPPAARSKDLADALIPLGRFFPFGHSPTVAAGGFCLAGGQGWFMRGWGFVTPNGEVIRASKTENPDVFWAARGSGQCFFGVVTRFWGKTIPARRLFERVRVFDCTDSFAEVVHWVFDVNDRTQKEGVEIAAATFRPDKEVERLGDEVGDTRIFMGVSSLAFTDSIDEARRILNASEDVPEGLQKSLVVTIPLEEKSWDQLFEAQDRFTPAGNGERWQCDSILNNPDIPRSQLIEAIQPALCDLPSRRSVGCIYIGDYTPDEKDQAISLPHQYCISTMTCWKDPTWDERMRRWMYEVYSRAAPVSCGQYIADLDAKQRMTPVMSENALDRFLKIRQKWDSEDMFTTRIWAP</sequence>
<dbReference type="PROSITE" id="PS51387">
    <property type="entry name" value="FAD_PCMH"/>
    <property type="match status" value="1"/>
</dbReference>
<evidence type="ECO:0000313" key="7">
    <source>
        <dbReference type="EMBL" id="OJJ39736.1"/>
    </source>
</evidence>